<keyword evidence="1" id="KW-0472">Membrane</keyword>
<feature type="transmembrane region" description="Helical" evidence="1">
    <location>
        <begin position="6"/>
        <end position="25"/>
    </location>
</feature>
<gene>
    <name evidence="2" type="ORF">WP8S17C03_34310</name>
</gene>
<accession>A0A6S5RRH2</accession>
<sequence>MTTTLQILAGIALTLGLLFTFYAGYRAGMTDGEQSARAEAEEQAQASQALAQLAAEDAQAHTERAEHYLRLVNETDRDTLNRAASALHLAARTFNGLGADDKASDAHRLARQLEQITTRPVGQHPDAARINFLETAHTGRDFDDVVLYLPVGPDYNGAGTLRAVIDHAMGLQAKEVRDAA</sequence>
<keyword evidence="1" id="KW-1133">Transmembrane helix</keyword>
<reference evidence="2 3" key="1">
    <citation type="submission" date="2019-12" db="EMBL/GenBank/DDBJ databases">
        <title>complete genome sequences of Pseudomonas otitidis str. WP8-S17-CRE-03 isolated from wastewater treatment plant effluent.</title>
        <authorList>
            <person name="Sekizuka T."/>
            <person name="Itokawa K."/>
            <person name="Yatsu K."/>
            <person name="Inamine Y."/>
            <person name="Kuroda M."/>
        </authorList>
    </citation>
    <scope>NUCLEOTIDE SEQUENCE [LARGE SCALE GENOMIC DNA]</scope>
    <source>
        <strain evidence="2 3">WP8-S17-CRE-03</strain>
    </source>
</reference>
<evidence type="ECO:0000313" key="3">
    <source>
        <dbReference type="Proteomes" id="UP000515591"/>
    </source>
</evidence>
<proteinExistence type="predicted"/>
<keyword evidence="1" id="KW-0812">Transmembrane</keyword>
<evidence type="ECO:0000256" key="1">
    <source>
        <dbReference type="SAM" id="Phobius"/>
    </source>
</evidence>
<protein>
    <submittedName>
        <fullName evidence="2">Uncharacterized protein</fullName>
    </submittedName>
</protein>
<name>A0A6S5RRH2_9GAMM</name>
<dbReference type="Proteomes" id="UP000515591">
    <property type="component" value="Chromosome"/>
</dbReference>
<dbReference type="AlphaFoldDB" id="A0A6S5RRH2"/>
<dbReference type="EMBL" id="AP022213">
    <property type="protein sequence ID" value="BBT17382.1"/>
    <property type="molecule type" value="Genomic_DNA"/>
</dbReference>
<dbReference type="RefSeq" id="WP_182850384.1">
    <property type="nucleotide sequence ID" value="NZ_AP022213.1"/>
</dbReference>
<organism evidence="2 3">
    <name type="scientific">Metapseudomonas otitidis</name>
    <dbReference type="NCBI Taxonomy" id="319939"/>
    <lineage>
        <taxon>Bacteria</taxon>
        <taxon>Pseudomonadati</taxon>
        <taxon>Pseudomonadota</taxon>
        <taxon>Gammaproteobacteria</taxon>
        <taxon>Pseudomonadales</taxon>
        <taxon>Pseudomonadaceae</taxon>
        <taxon>Metapseudomonas</taxon>
    </lineage>
</organism>
<evidence type="ECO:0000313" key="2">
    <source>
        <dbReference type="EMBL" id="BBT17382.1"/>
    </source>
</evidence>